<evidence type="ECO:0000259" key="3">
    <source>
        <dbReference type="Pfam" id="PF12773"/>
    </source>
</evidence>
<evidence type="ECO:0000313" key="5">
    <source>
        <dbReference type="Proteomes" id="UP000245412"/>
    </source>
</evidence>
<dbReference type="AlphaFoldDB" id="A0AB73T1W8"/>
<evidence type="ECO:0000313" key="4">
    <source>
        <dbReference type="EMBL" id="PWJ73995.1"/>
    </source>
</evidence>
<accession>A0AB73T1W8</accession>
<feature type="transmembrane region" description="Helical" evidence="2">
    <location>
        <begin position="152"/>
        <end position="172"/>
    </location>
</feature>
<feature type="domain" description="DZANK-type" evidence="3">
    <location>
        <begin position="3"/>
        <end position="58"/>
    </location>
</feature>
<keyword evidence="2" id="KW-0812">Transmembrane</keyword>
<dbReference type="EMBL" id="QGGY01000010">
    <property type="protein sequence ID" value="PWJ73995.1"/>
    <property type="molecule type" value="Genomic_DNA"/>
</dbReference>
<gene>
    <name evidence="4" type="ORF">C7383_11030</name>
</gene>
<keyword evidence="2" id="KW-1133">Transmembrane helix</keyword>
<dbReference type="RefSeq" id="WP_257497823.1">
    <property type="nucleotide sequence ID" value="NZ_JANKBI010000009.1"/>
</dbReference>
<evidence type="ECO:0000256" key="1">
    <source>
        <dbReference type="SAM" id="MobiDB-lite"/>
    </source>
</evidence>
<protein>
    <submittedName>
        <fullName evidence="4">Double zinc ribbon protein</fullName>
    </submittedName>
</protein>
<keyword evidence="5" id="KW-1185">Reference proteome</keyword>
<dbReference type="Proteomes" id="UP000245412">
    <property type="component" value="Unassembled WGS sequence"/>
</dbReference>
<comment type="caution">
    <text evidence="4">The sequence shown here is derived from an EMBL/GenBank/DDBJ whole genome shotgun (WGS) entry which is preliminary data.</text>
</comment>
<reference evidence="4 5" key="1">
    <citation type="submission" date="2018-05" db="EMBL/GenBank/DDBJ databases">
        <authorList>
            <person name="Goeker M."/>
            <person name="Huntemann M."/>
            <person name="Clum A."/>
            <person name="Pillay M."/>
            <person name="Palaniappan K."/>
            <person name="Varghese N."/>
            <person name="Mikhailova N."/>
            <person name="Stamatis D."/>
            <person name="Reddy T."/>
            <person name="Daum C."/>
            <person name="Shapiro N."/>
            <person name="Ivanova N."/>
            <person name="Kyrpides N."/>
            <person name="Woyke T."/>
        </authorList>
    </citation>
    <scope>NUCLEOTIDE SEQUENCE [LARGE SCALE GENOMIC DNA]</scope>
    <source>
        <strain evidence="4 5">DSM 26524</strain>
    </source>
</reference>
<organism evidence="4 5">
    <name type="scientific">Murimonas intestini</name>
    <dbReference type="NCBI Taxonomy" id="1337051"/>
    <lineage>
        <taxon>Bacteria</taxon>
        <taxon>Bacillati</taxon>
        <taxon>Bacillota</taxon>
        <taxon>Clostridia</taxon>
        <taxon>Lachnospirales</taxon>
        <taxon>Lachnospiraceae</taxon>
        <taxon>Murimonas</taxon>
    </lineage>
</organism>
<name>A0AB73T1W8_9FIRM</name>
<feature type="compositionally biased region" description="Basic and acidic residues" evidence="1">
    <location>
        <begin position="104"/>
        <end position="118"/>
    </location>
</feature>
<keyword evidence="2" id="KW-0472">Membrane</keyword>
<proteinExistence type="predicted"/>
<feature type="region of interest" description="Disordered" evidence="1">
    <location>
        <begin position="101"/>
        <end position="128"/>
    </location>
</feature>
<sequence>MVCKQCGKELAPDDVFCGSCGWRVESEDLGTAGDGEKRFCINCGRILRADAQFCPNCGRPVDGGNEGEQEMACGYDWGNASGGGVPKKKARQAGILKVKKLGRHGKDRDESPEEDVRTEPGIVPVPDEGILHVDDESTVRPQKIWQGKKKKAMIGAAAVLLAAGGIAGWMLLSDGPSAGRYGQVLYTKGGEAWAIDASQKEPEKEFYDLEMSSISYDVGGISGYLVKNRIRYSEDHSYIYYPDKKSDTVDYSFELCRRSLDTGDVEYIADEVTVYELLPDGRIVYTGGEDKALYLKDGEEKEKLAAGVYDFKVNKSGTMVTWIQNVHNTDAAVEGDLYVRALTEKEAENEKIASEATLAGYSEDMRSFIYLRDKVLYLQRGGQERIKVDSDVQSARPGDENLETFYYMKEPSDDNMDWTAFVDDDMKASDEILSYPAQEDFQIQKTEKSSGSNKKVYVPDEEAYQKAVEAYEEKTARDKLREQLNSLDISIEKRQLCFYGDGEAGVIEENFNGSLDYPGWNKGIIYESIKPPSEKKLKLSDFQDFAEAESAIETAVFENTAVCATAGRDVTAIAPGFGIYQSSFEEETGIAGVLLHNEENIIPKLVRIDIQEDGTLNIAEVDQNVTYLSCILNGSMYYIKDENNSKGDLWCDGKKIDTDVYKYSPRPLSEALSVVYASDYNEEKQRGVMKSYDGTEIKTIAEDVHMYLELPGTGLAVLSDYSSKDLAGDLKLYTEDGNFSLLDENVESILQGVLF</sequence>
<dbReference type="SUPFAM" id="SSF69304">
    <property type="entry name" value="Tricorn protease N-terminal domain"/>
    <property type="match status" value="1"/>
</dbReference>
<evidence type="ECO:0000256" key="2">
    <source>
        <dbReference type="SAM" id="Phobius"/>
    </source>
</evidence>
<dbReference type="InterPro" id="IPR025874">
    <property type="entry name" value="DZR"/>
</dbReference>
<dbReference type="Pfam" id="PF12773">
    <property type="entry name" value="DZR"/>
    <property type="match status" value="1"/>
</dbReference>